<protein>
    <submittedName>
        <fullName evidence="1">DUF4025 domain-containing protein</fullName>
    </submittedName>
</protein>
<evidence type="ECO:0000313" key="2">
    <source>
        <dbReference type="Proteomes" id="UP000265816"/>
    </source>
</evidence>
<dbReference type="OrthoDB" id="2476089at2"/>
<dbReference type="Proteomes" id="UP000265816">
    <property type="component" value="Unassembled WGS sequence"/>
</dbReference>
<proteinExistence type="predicted"/>
<gene>
    <name evidence="1" type="ORF">D1970_09265</name>
</gene>
<dbReference type="RefSeq" id="WP_119112576.1">
    <property type="nucleotide sequence ID" value="NZ_CBCSEO010000002.1"/>
</dbReference>
<evidence type="ECO:0000313" key="1">
    <source>
        <dbReference type="EMBL" id="RID85723.1"/>
    </source>
</evidence>
<keyword evidence="2" id="KW-1185">Reference proteome</keyword>
<accession>A0A398BDR5</accession>
<organism evidence="1 2">
    <name type="scientific">Mesobacillus zeae</name>
    <dbReference type="NCBI Taxonomy" id="1917180"/>
    <lineage>
        <taxon>Bacteria</taxon>
        <taxon>Bacillati</taxon>
        <taxon>Bacillota</taxon>
        <taxon>Bacilli</taxon>
        <taxon>Bacillales</taxon>
        <taxon>Bacillaceae</taxon>
        <taxon>Mesobacillus</taxon>
    </lineage>
</organism>
<reference evidence="1 2" key="1">
    <citation type="submission" date="2018-08" db="EMBL/GenBank/DDBJ databases">
        <title>Bacillus jemisoniae sp. nov., Bacillus chryseoplanitiae sp. nov., Bacillus resnikiae sp. nov., and Bacillus frankliniae sp. nov., isolated from Viking spacecraft and associated surfaces.</title>
        <authorList>
            <person name="Seuylemezian A."/>
            <person name="Vaishampayan P."/>
        </authorList>
    </citation>
    <scope>NUCLEOTIDE SEQUENCE [LARGE SCALE GENOMIC DNA]</scope>
    <source>
        <strain evidence="1 2">JJ-247</strain>
    </source>
</reference>
<dbReference type="InterPro" id="IPR025100">
    <property type="entry name" value="DUF4025"/>
</dbReference>
<dbReference type="EMBL" id="QWVT01000015">
    <property type="protein sequence ID" value="RID85723.1"/>
    <property type="molecule type" value="Genomic_DNA"/>
</dbReference>
<comment type="caution">
    <text evidence="1">The sequence shown here is derived from an EMBL/GenBank/DDBJ whole genome shotgun (WGS) entry which is preliminary data.</text>
</comment>
<sequence length="67" mass="7354">MGKKTDAKESLKIAGRLYKADDHDKNDTLSSGLAMTHEQVRDCYSEGEIKSDIDLVNGKDTSIPKKG</sequence>
<dbReference type="AlphaFoldDB" id="A0A398BDR5"/>
<dbReference type="Pfam" id="PF13217">
    <property type="entry name" value="DUF4025"/>
    <property type="match status" value="1"/>
</dbReference>
<name>A0A398BDR5_9BACI</name>